<comment type="similarity">
    <text evidence="1 5">Belongs to the transferase hexapeptide repeat family.</text>
</comment>
<dbReference type="Gene3D" id="2.160.10.10">
    <property type="entry name" value="Hexapeptide repeat proteins"/>
    <property type="match status" value="1"/>
</dbReference>
<evidence type="ECO:0000256" key="3">
    <source>
        <dbReference type="ARBA" id="ARBA00022737"/>
    </source>
</evidence>
<accession>A0A9D2RLN9</accession>
<dbReference type="InterPro" id="IPR011004">
    <property type="entry name" value="Trimer_LpxA-like_sf"/>
</dbReference>
<dbReference type="PROSITE" id="PS00101">
    <property type="entry name" value="HEXAPEP_TRANSFERASES"/>
    <property type="match status" value="1"/>
</dbReference>
<proteinExistence type="inferred from homology"/>
<dbReference type="SUPFAM" id="SSF51161">
    <property type="entry name" value="Trimeric LpxA-like enzymes"/>
    <property type="match status" value="1"/>
</dbReference>
<keyword evidence="2 5" id="KW-0808">Transferase</keyword>
<evidence type="ECO:0000313" key="7">
    <source>
        <dbReference type="Proteomes" id="UP000886804"/>
    </source>
</evidence>
<dbReference type="InterPro" id="IPR018357">
    <property type="entry name" value="Hexapep_transf_CS"/>
</dbReference>
<gene>
    <name evidence="6" type="ORF">H9716_11335</name>
</gene>
<dbReference type="CDD" id="cd03357">
    <property type="entry name" value="LbH_MAT_GAT"/>
    <property type="match status" value="1"/>
</dbReference>
<protein>
    <recommendedName>
        <fullName evidence="5">Acetyltransferase</fullName>
        <ecNumber evidence="5">2.3.1.-</ecNumber>
    </recommendedName>
</protein>
<dbReference type="InterPro" id="IPR039369">
    <property type="entry name" value="LacA-like"/>
</dbReference>
<dbReference type="Proteomes" id="UP000886804">
    <property type="component" value="Unassembled WGS sequence"/>
</dbReference>
<organism evidence="6 7">
    <name type="scientific">Candidatus Enterocloster faecavium</name>
    <dbReference type="NCBI Taxonomy" id="2838560"/>
    <lineage>
        <taxon>Bacteria</taxon>
        <taxon>Bacillati</taxon>
        <taxon>Bacillota</taxon>
        <taxon>Clostridia</taxon>
        <taxon>Lachnospirales</taxon>
        <taxon>Lachnospiraceae</taxon>
        <taxon>Enterocloster</taxon>
    </lineage>
</organism>
<sequence length="213" mass="23640">MDMIKRRDAQMAYISDDRVCEEQAACRRILQKLNFMDRADFAGIAQVVKELFGKSENAWVNPPFYCDYGTHIEAGKNLFVNYNCTIIDVAKVTIGDNCQLAPNVAIYTAGHPIYPVTRNSGYEYGKAVTIGDNVWIGGNSVICPGVTIGSNTVIGAGSVVTKDIPAWSVAAGNPCRVIRTITDADRRKLFRQEEIDDEAWEDIVTHMEFPEHS</sequence>
<keyword evidence="3" id="KW-0677">Repeat</keyword>
<reference evidence="6" key="2">
    <citation type="submission" date="2021-04" db="EMBL/GenBank/DDBJ databases">
        <authorList>
            <person name="Gilroy R."/>
        </authorList>
    </citation>
    <scope>NUCLEOTIDE SEQUENCE</scope>
    <source>
        <strain evidence="6">CHK188-4685</strain>
    </source>
</reference>
<reference evidence="6" key="1">
    <citation type="journal article" date="2021" name="PeerJ">
        <title>Extensive microbial diversity within the chicken gut microbiome revealed by metagenomics and culture.</title>
        <authorList>
            <person name="Gilroy R."/>
            <person name="Ravi A."/>
            <person name="Getino M."/>
            <person name="Pursley I."/>
            <person name="Horton D.L."/>
            <person name="Alikhan N.F."/>
            <person name="Baker D."/>
            <person name="Gharbi K."/>
            <person name="Hall N."/>
            <person name="Watson M."/>
            <person name="Adriaenssens E.M."/>
            <person name="Foster-Nyarko E."/>
            <person name="Jarju S."/>
            <person name="Secka A."/>
            <person name="Antonio M."/>
            <person name="Oren A."/>
            <person name="Chaudhuri R.R."/>
            <person name="La Ragione R."/>
            <person name="Hildebrand F."/>
            <person name="Pallen M.J."/>
        </authorList>
    </citation>
    <scope>NUCLEOTIDE SEQUENCE</scope>
    <source>
        <strain evidence="6">CHK188-4685</strain>
    </source>
</reference>
<dbReference type="EMBL" id="DWYS01000136">
    <property type="protein sequence ID" value="HJB08434.1"/>
    <property type="molecule type" value="Genomic_DNA"/>
</dbReference>
<comment type="caution">
    <text evidence="6">The sequence shown here is derived from an EMBL/GenBank/DDBJ whole genome shotgun (WGS) entry which is preliminary data.</text>
</comment>
<dbReference type="PANTHER" id="PTHR43017">
    <property type="entry name" value="GALACTOSIDE O-ACETYLTRANSFERASE"/>
    <property type="match status" value="1"/>
</dbReference>
<dbReference type="AlphaFoldDB" id="A0A9D2RLN9"/>
<dbReference type="InterPro" id="IPR001451">
    <property type="entry name" value="Hexapep"/>
</dbReference>
<evidence type="ECO:0000313" key="6">
    <source>
        <dbReference type="EMBL" id="HJB08434.1"/>
    </source>
</evidence>
<dbReference type="FunFam" id="2.160.10.10:FF:000025">
    <property type="entry name" value="Hexapeptide-repeat containing-acetyltransferase"/>
    <property type="match status" value="1"/>
</dbReference>
<evidence type="ECO:0000256" key="4">
    <source>
        <dbReference type="ARBA" id="ARBA00023315"/>
    </source>
</evidence>
<dbReference type="PANTHER" id="PTHR43017:SF1">
    <property type="entry name" value="ACETYLTRANSFERASE YJL218W-RELATED"/>
    <property type="match status" value="1"/>
</dbReference>
<name>A0A9D2RLN9_9FIRM</name>
<evidence type="ECO:0000256" key="5">
    <source>
        <dbReference type="RuleBase" id="RU367021"/>
    </source>
</evidence>
<keyword evidence="4 5" id="KW-0012">Acyltransferase</keyword>
<evidence type="ECO:0000256" key="1">
    <source>
        <dbReference type="ARBA" id="ARBA00007274"/>
    </source>
</evidence>
<evidence type="ECO:0000256" key="2">
    <source>
        <dbReference type="ARBA" id="ARBA00022679"/>
    </source>
</evidence>
<dbReference type="Pfam" id="PF00132">
    <property type="entry name" value="Hexapep"/>
    <property type="match status" value="1"/>
</dbReference>
<dbReference type="GO" id="GO:0008870">
    <property type="term" value="F:galactoside O-acetyltransferase activity"/>
    <property type="evidence" value="ECO:0007669"/>
    <property type="project" value="TreeGrafter"/>
</dbReference>
<dbReference type="EC" id="2.3.1.-" evidence="5"/>